<accession>D5GM58</accession>
<dbReference type="InParanoid" id="D5GM58"/>
<keyword evidence="2" id="KW-1185">Reference proteome</keyword>
<dbReference type="InterPro" id="IPR029617">
    <property type="entry name" value="Snt2"/>
</dbReference>
<dbReference type="InterPro" id="IPR013083">
    <property type="entry name" value="Znf_RING/FYVE/PHD"/>
</dbReference>
<dbReference type="GeneID" id="9187385"/>
<dbReference type="GO" id="GO:0048189">
    <property type="term" value="C:Lid2 complex"/>
    <property type="evidence" value="ECO:0007669"/>
    <property type="project" value="TreeGrafter"/>
</dbReference>
<reference evidence="1 2" key="1">
    <citation type="journal article" date="2010" name="Nature">
        <title>Perigord black truffle genome uncovers evolutionary origins and mechanisms of symbiosis.</title>
        <authorList>
            <person name="Martin F."/>
            <person name="Kohler A."/>
            <person name="Murat C."/>
            <person name="Balestrini R."/>
            <person name="Coutinho P.M."/>
            <person name="Jaillon O."/>
            <person name="Montanini B."/>
            <person name="Morin E."/>
            <person name="Noel B."/>
            <person name="Percudani R."/>
            <person name="Porcel B."/>
            <person name="Rubini A."/>
            <person name="Amicucci A."/>
            <person name="Amselem J."/>
            <person name="Anthouard V."/>
            <person name="Arcioni S."/>
            <person name="Artiguenave F."/>
            <person name="Aury J.M."/>
            <person name="Ballario P."/>
            <person name="Bolchi A."/>
            <person name="Brenna A."/>
            <person name="Brun A."/>
            <person name="Buee M."/>
            <person name="Cantarel B."/>
            <person name="Chevalier G."/>
            <person name="Couloux A."/>
            <person name="Da Silva C."/>
            <person name="Denoeud F."/>
            <person name="Duplessis S."/>
            <person name="Ghignone S."/>
            <person name="Hilselberger B."/>
            <person name="Iotti M."/>
            <person name="Marcais B."/>
            <person name="Mello A."/>
            <person name="Miranda M."/>
            <person name="Pacioni G."/>
            <person name="Quesneville H."/>
            <person name="Riccioni C."/>
            <person name="Ruotolo R."/>
            <person name="Splivallo R."/>
            <person name="Stocchi V."/>
            <person name="Tisserant E."/>
            <person name="Viscomi A.R."/>
            <person name="Zambonelli A."/>
            <person name="Zampieri E."/>
            <person name="Henrissat B."/>
            <person name="Lebrun M.H."/>
            <person name="Paolocci F."/>
            <person name="Bonfante P."/>
            <person name="Ottonello S."/>
            <person name="Wincker P."/>
        </authorList>
    </citation>
    <scope>NUCLEOTIDE SEQUENCE [LARGE SCALE GENOMIC DNA]</scope>
    <source>
        <strain evidence="1 2">Mel28</strain>
    </source>
</reference>
<dbReference type="PANTHER" id="PTHR47672:SF1">
    <property type="entry name" value="E3 UBIQUITIN-PROTEIN LIGASE SNT2"/>
    <property type="match status" value="1"/>
</dbReference>
<name>D5GM58_TUBMM</name>
<evidence type="ECO:0000313" key="2">
    <source>
        <dbReference type="Proteomes" id="UP000006911"/>
    </source>
</evidence>
<evidence type="ECO:0000313" key="1">
    <source>
        <dbReference type="EMBL" id="CAZ85601.1"/>
    </source>
</evidence>
<dbReference type="EMBL" id="FN430352">
    <property type="protein sequence ID" value="CAZ85601.1"/>
    <property type="molecule type" value="Genomic_DNA"/>
</dbReference>
<dbReference type="Proteomes" id="UP000006911">
    <property type="component" value="Unassembled WGS sequence"/>
</dbReference>
<sequence length="232" mass="26087">MCANDKYPTVSTVGLPNLCLRRTVVLVLAIRILRQNVRPRKRFKWKRTSQSSIITAPMGMAVRLRKSIGVGQKPSRITEKTSGNNWTHGVCAVWTPKTKFAEATTMKIVEGIGTIPVARWLQICKICEGNGGAYVECYVSHESGKYPQSSYTSGKCRSCNTFIVHVGRAHKAGWRMGLDIQPMKGSKRGQMNMFQLGTETGSVTAAIWCPEHELKRRLLQMCLARYLRRPDR</sequence>
<organism evidence="1 2">
    <name type="scientific">Tuber melanosporum (strain Mel28)</name>
    <name type="common">Perigord black truffle</name>
    <dbReference type="NCBI Taxonomy" id="656061"/>
    <lineage>
        <taxon>Eukaryota</taxon>
        <taxon>Fungi</taxon>
        <taxon>Dikarya</taxon>
        <taxon>Ascomycota</taxon>
        <taxon>Pezizomycotina</taxon>
        <taxon>Pezizomycetes</taxon>
        <taxon>Pezizales</taxon>
        <taxon>Tuberaceae</taxon>
        <taxon>Tuber</taxon>
    </lineage>
</organism>
<dbReference type="PANTHER" id="PTHR47672">
    <property type="entry name" value="E3 UBIQUITIN-PROTEIN LIGASE SNT2"/>
    <property type="match status" value="1"/>
</dbReference>
<dbReference type="GO" id="GO:0036205">
    <property type="term" value="P:histone catabolic process"/>
    <property type="evidence" value="ECO:0007669"/>
    <property type="project" value="TreeGrafter"/>
</dbReference>
<dbReference type="GO" id="GO:0004842">
    <property type="term" value="F:ubiquitin-protein transferase activity"/>
    <property type="evidence" value="ECO:0007669"/>
    <property type="project" value="TreeGrafter"/>
</dbReference>
<dbReference type="AlphaFoldDB" id="D5GM58"/>
<dbReference type="HOGENOM" id="CLU_1195624_0_0_1"/>
<protein>
    <submittedName>
        <fullName evidence="1">(Perigord truffle) hypothetical protein</fullName>
    </submittedName>
</protein>
<dbReference type="Gene3D" id="3.30.40.10">
    <property type="entry name" value="Zinc/RING finger domain, C3HC4 (zinc finger)"/>
    <property type="match status" value="1"/>
</dbReference>
<dbReference type="STRING" id="656061.D5GM58"/>
<proteinExistence type="predicted"/>
<dbReference type="KEGG" id="tml:GSTUM_00010537001"/>
<dbReference type="RefSeq" id="XP_002841410.1">
    <property type="nucleotide sequence ID" value="XM_002841364.1"/>
</dbReference>
<dbReference type="eggNOG" id="KOG0955">
    <property type="taxonomic scope" value="Eukaryota"/>
</dbReference>
<dbReference type="Pfam" id="PF13832">
    <property type="entry name" value="zf-HC5HC2H_2"/>
    <property type="match status" value="1"/>
</dbReference>
<gene>
    <name evidence="1" type="ORF">GSTUM_00010537001</name>
</gene>